<feature type="compositionally biased region" description="Acidic residues" evidence="1">
    <location>
        <begin position="1039"/>
        <end position="1059"/>
    </location>
</feature>
<sequence>MLEGNTIPALGIVHRILNEEKTDDKELLTLLYNLIISQQKQPTTDDSSRVNQQEFHNRLEEIISSNKLEDFNNSSIHLINKVNISNLLNYEVEIINRFLKWVYDRHYGWSEKLSNSDQSQESYTLNPSYEQSVILVLENILAWIENHDHLSYNLLQAFKYTIITSQSLPIVRKQAILSFSRWIKNLSNKYVIVVWKCFLLLKEIILLGLTDVWSAIRKDTASKLNTMIDLLDEGMIENLFLSLTKICDEDNSWQAIEGATRGIDKILSSCKVIHSAATKGKNDHPMKKIKLGRVHYDSLPRFMQDNLENVFFKLFAHQQLSVREVAGKAFSSFLYKSEYKYFIESFEKIICYLRTKFTRKNSDNHCHFMNAYEAEGFLNALLFLIKNIPLPHIAASWPEYWTVFSHYLMHNASTVRQTTSLLFKYILAKHQASLSFLKLVLQCLCASWKTDIKSLLEPIKTLKQNNAGKERPSVTNKKERHNLTACWEWREGRLLAYEVVLRYLITNNTYFMLSRSNFSGGGMGRNSVSSRDYLNKSINEGQLITNGLHKQNSFLQLDRHPFERRKLAKSLTLSNMRIPDQSLQKVTDAEHNQSLIQHAKKEKTDPQAEFLTEVLPQLKLTEIKGISKSQIDNNEEHVMNTPRDEKVIADWLNEQDYVPFRHLIKQMLLQTIESLEDQRWELRRMSLQLLSCLCDVIRCYDYSIMEDLYTVALEHADSALCYGACHCLLNNTKNFIKNQKVLTDSPAKYSEERLSLMKETNKAYERKAIWAIKTIATFLPNCQHRDTCNIVIQILLLYQLYGRYYCDEENCDDQIDGTICTYFQKLYLATQESPSVLKSPVKSSNKQMLDLLCEIQTHFLEYCQNTNPMYTVLLLPTLFQAIHLSMADSINTHLMLNCVDTILQKLKTSETASNQNVLRIASTELCSVFEKDDTEAASLQQVVNIVLLLRDVMKSSFPLDTIKNSLRKRLQRAENDVKSKTAFADANTPRPMSNRKDKGSLSDDRLSFSTASFDSARCMTEDSESSESEDEKEKAGNEVDMDELSSDWDWSSGDEDERDESIVLDILGNLQEILNRTQPSPSNPPEIVLTEH</sequence>
<dbReference type="InterPro" id="IPR016024">
    <property type="entry name" value="ARM-type_fold"/>
</dbReference>
<protein>
    <submittedName>
        <fullName evidence="2">Uncharacterized protein</fullName>
    </submittedName>
</protein>
<evidence type="ECO:0000256" key="1">
    <source>
        <dbReference type="SAM" id="MobiDB-lite"/>
    </source>
</evidence>
<feature type="compositionally biased region" description="Acidic residues" evidence="1">
    <location>
        <begin position="1021"/>
        <end position="1030"/>
    </location>
</feature>
<dbReference type="Proteomes" id="UP000594262">
    <property type="component" value="Unplaced"/>
</dbReference>
<feature type="compositionally biased region" description="Basic and acidic residues" evidence="1">
    <location>
        <begin position="994"/>
        <end position="1006"/>
    </location>
</feature>
<evidence type="ECO:0000313" key="3">
    <source>
        <dbReference type="Proteomes" id="UP000594262"/>
    </source>
</evidence>
<accession>A0A7M5V4Q4</accession>
<proteinExistence type="predicted"/>
<dbReference type="Gene3D" id="1.25.10.10">
    <property type="entry name" value="Leucine-rich Repeat Variant"/>
    <property type="match status" value="1"/>
</dbReference>
<dbReference type="RefSeq" id="XP_066932017.1">
    <property type="nucleotide sequence ID" value="XM_067075916.1"/>
</dbReference>
<dbReference type="AlphaFoldDB" id="A0A7M5V4Q4"/>
<dbReference type="SUPFAM" id="SSF48371">
    <property type="entry name" value="ARM repeat"/>
    <property type="match status" value="1"/>
</dbReference>
<dbReference type="PANTHER" id="PTHR36910">
    <property type="match status" value="1"/>
</dbReference>
<dbReference type="OrthoDB" id="407325at2759"/>
<keyword evidence="3" id="KW-1185">Reference proteome</keyword>
<evidence type="ECO:0000313" key="2">
    <source>
        <dbReference type="EnsemblMetazoa" id="CLYHEMP002406.1"/>
    </source>
</evidence>
<feature type="region of interest" description="Disordered" evidence="1">
    <location>
        <begin position="1073"/>
        <end position="1092"/>
    </location>
</feature>
<dbReference type="PANTHER" id="PTHR36910:SF8">
    <property type="match status" value="1"/>
</dbReference>
<dbReference type="EnsemblMetazoa" id="CLYHEMT002406.1">
    <property type="protein sequence ID" value="CLYHEMP002406.1"/>
    <property type="gene ID" value="CLYHEMG002406"/>
</dbReference>
<organism evidence="2 3">
    <name type="scientific">Clytia hemisphaerica</name>
    <dbReference type="NCBI Taxonomy" id="252671"/>
    <lineage>
        <taxon>Eukaryota</taxon>
        <taxon>Metazoa</taxon>
        <taxon>Cnidaria</taxon>
        <taxon>Hydrozoa</taxon>
        <taxon>Hydroidolina</taxon>
        <taxon>Leptothecata</taxon>
        <taxon>Obeliida</taxon>
        <taxon>Clytiidae</taxon>
        <taxon>Clytia</taxon>
    </lineage>
</organism>
<reference evidence="2" key="1">
    <citation type="submission" date="2021-01" db="UniProtKB">
        <authorList>
            <consortium name="EnsemblMetazoa"/>
        </authorList>
    </citation>
    <scope>IDENTIFICATION</scope>
</reference>
<dbReference type="InterPro" id="IPR011989">
    <property type="entry name" value="ARM-like"/>
</dbReference>
<dbReference type="GeneID" id="136819672"/>
<feature type="region of interest" description="Disordered" evidence="1">
    <location>
        <begin position="977"/>
        <end position="1061"/>
    </location>
</feature>
<name>A0A7M5V4Q4_9CNID</name>